<comment type="caution">
    <text evidence="1">The sequence shown here is derived from an EMBL/GenBank/DDBJ whole genome shotgun (WGS) entry which is preliminary data.</text>
</comment>
<sequence>MGVLDFVFHSSDRILANQIYTMYRDSKVAPQTILQKLVFLKRTPMHTDEHR</sequence>
<evidence type="ECO:0000313" key="1">
    <source>
        <dbReference type="EMBL" id="EHC12910.1"/>
    </source>
</evidence>
<keyword evidence="2" id="KW-1185">Reference proteome</keyword>
<accession>G6FUI0</accession>
<dbReference type="EMBL" id="AGIZ01000007">
    <property type="protein sequence ID" value="EHC12910.1"/>
    <property type="molecule type" value="Genomic_DNA"/>
</dbReference>
<organism evidence="1 2">
    <name type="scientific">Fischerella thermalis JSC-11</name>
    <dbReference type="NCBI Taxonomy" id="741277"/>
    <lineage>
        <taxon>Bacteria</taxon>
        <taxon>Bacillati</taxon>
        <taxon>Cyanobacteriota</taxon>
        <taxon>Cyanophyceae</taxon>
        <taxon>Nostocales</taxon>
        <taxon>Hapalosiphonaceae</taxon>
        <taxon>Fischerella</taxon>
    </lineage>
</organism>
<proteinExistence type="predicted"/>
<protein>
    <submittedName>
        <fullName evidence="1">Uncharacterized protein</fullName>
    </submittedName>
</protein>
<dbReference type="Proteomes" id="UP000004344">
    <property type="component" value="Unassembled WGS sequence"/>
</dbReference>
<gene>
    <name evidence="1" type="ORF">FJSC11DRAFT_2527</name>
</gene>
<reference evidence="1 2" key="1">
    <citation type="submission" date="2011-09" db="EMBL/GenBank/DDBJ databases">
        <title>The draft genome of Fischerella sp. JSC-11.</title>
        <authorList>
            <consortium name="US DOE Joint Genome Institute (JGI-PGF)"/>
            <person name="Lucas S."/>
            <person name="Han J."/>
            <person name="Lapidus A."/>
            <person name="Cheng J.-F."/>
            <person name="Goodwin L."/>
            <person name="Pitluck S."/>
            <person name="Peters L."/>
            <person name="Land M.L."/>
            <person name="Hauser L."/>
            <person name="Sarkisova S."/>
            <person name="Bryant D.A."/>
            <person name="Brown I."/>
            <person name="Woyke T.J."/>
        </authorList>
    </citation>
    <scope>NUCLEOTIDE SEQUENCE [LARGE SCALE GENOMIC DNA]</scope>
    <source>
        <strain evidence="1 2">JSC-11</strain>
    </source>
</reference>
<evidence type="ECO:0000313" key="2">
    <source>
        <dbReference type="Proteomes" id="UP000004344"/>
    </source>
</evidence>
<dbReference type="AlphaFoldDB" id="G6FUI0"/>
<name>G6FUI0_9CYAN</name>